<reference evidence="2" key="1">
    <citation type="journal article" date="2023" name="G3 (Bethesda)">
        <title>Genome assembly and association tests identify interacting loci associated with vigor, precocity, and sex in interspecific pistachio rootstocks.</title>
        <authorList>
            <person name="Palmer W."/>
            <person name="Jacygrad E."/>
            <person name="Sagayaradj S."/>
            <person name="Cavanaugh K."/>
            <person name="Han R."/>
            <person name="Bertier L."/>
            <person name="Beede B."/>
            <person name="Kafkas S."/>
            <person name="Golino D."/>
            <person name="Preece J."/>
            <person name="Michelmore R."/>
        </authorList>
    </citation>
    <scope>NUCLEOTIDE SEQUENCE [LARGE SCALE GENOMIC DNA]</scope>
</reference>
<evidence type="ECO:0000313" key="1">
    <source>
        <dbReference type="EMBL" id="KAJ0087315.1"/>
    </source>
</evidence>
<proteinExistence type="predicted"/>
<accession>A0ACC1AL88</accession>
<sequence length="170" mass="19365">MHLLTLHEYPCLCFYLVLLVGSLIILILRYRNIESTANIPPGSQALPLIGETMQFMAAINSSKGFYDFVRVRRIRYENCFKTNIFGKTNVFVSSTESAKVILNNDLGKFTKGYIRSIAELFDELIMGTLQAWEHRGIVVVLNEALKAGKRIMGTLEKMITLKEKRLRSQS</sequence>
<evidence type="ECO:0000313" key="2">
    <source>
        <dbReference type="Proteomes" id="UP001164250"/>
    </source>
</evidence>
<organism evidence="1 2">
    <name type="scientific">Pistacia atlantica</name>
    <dbReference type="NCBI Taxonomy" id="434234"/>
    <lineage>
        <taxon>Eukaryota</taxon>
        <taxon>Viridiplantae</taxon>
        <taxon>Streptophyta</taxon>
        <taxon>Embryophyta</taxon>
        <taxon>Tracheophyta</taxon>
        <taxon>Spermatophyta</taxon>
        <taxon>Magnoliopsida</taxon>
        <taxon>eudicotyledons</taxon>
        <taxon>Gunneridae</taxon>
        <taxon>Pentapetalae</taxon>
        <taxon>rosids</taxon>
        <taxon>malvids</taxon>
        <taxon>Sapindales</taxon>
        <taxon>Anacardiaceae</taxon>
        <taxon>Pistacia</taxon>
    </lineage>
</organism>
<protein>
    <submittedName>
        <fullName evidence="1">Uncharacterized protein</fullName>
    </submittedName>
</protein>
<gene>
    <name evidence="1" type="ORF">Patl1_09187</name>
</gene>
<name>A0ACC1AL88_9ROSI</name>
<dbReference type="EMBL" id="CM047906">
    <property type="protein sequence ID" value="KAJ0087315.1"/>
    <property type="molecule type" value="Genomic_DNA"/>
</dbReference>
<keyword evidence="2" id="KW-1185">Reference proteome</keyword>
<dbReference type="Proteomes" id="UP001164250">
    <property type="component" value="Chromosome 10"/>
</dbReference>
<comment type="caution">
    <text evidence="1">The sequence shown here is derived from an EMBL/GenBank/DDBJ whole genome shotgun (WGS) entry which is preliminary data.</text>
</comment>